<dbReference type="AlphaFoldDB" id="A0A6C0BPG4"/>
<organism evidence="1">
    <name type="scientific">viral metagenome</name>
    <dbReference type="NCBI Taxonomy" id="1070528"/>
    <lineage>
        <taxon>unclassified sequences</taxon>
        <taxon>metagenomes</taxon>
        <taxon>organismal metagenomes</taxon>
    </lineage>
</organism>
<name>A0A6C0BPG4_9ZZZZ</name>
<dbReference type="GO" id="GO:0003723">
    <property type="term" value="F:RNA binding"/>
    <property type="evidence" value="ECO:0007669"/>
    <property type="project" value="InterPro"/>
</dbReference>
<protein>
    <submittedName>
        <fullName evidence="1">Uncharacterized protein</fullName>
    </submittedName>
</protein>
<dbReference type="SUPFAM" id="SSF54791">
    <property type="entry name" value="Eukaryotic type KH-domain (KH-domain type I)"/>
    <property type="match status" value="1"/>
</dbReference>
<sequence>MACCVALYNHPVVTGVYNPPVGIQVKSINNVLIANIPIGIKFIPAIIQGDCMKYVIGTNGYYFNGITKASKVDYIWYHKEINMIEIRGFEGYMNDAVARINARMEHIKNAMISKSVDGNTETKNQKLKWADMVDDGKPFEFTV</sequence>
<accession>A0A6C0BPG4</accession>
<reference evidence="1" key="1">
    <citation type="journal article" date="2020" name="Nature">
        <title>Giant virus diversity and host interactions through global metagenomics.</title>
        <authorList>
            <person name="Schulz F."/>
            <person name="Roux S."/>
            <person name="Paez-Espino D."/>
            <person name="Jungbluth S."/>
            <person name="Walsh D.A."/>
            <person name="Denef V.J."/>
            <person name="McMahon K.D."/>
            <person name="Konstantinidis K.T."/>
            <person name="Eloe-Fadrosh E.A."/>
            <person name="Kyrpides N.C."/>
            <person name="Woyke T."/>
        </authorList>
    </citation>
    <scope>NUCLEOTIDE SEQUENCE</scope>
    <source>
        <strain evidence="1">GVMAG-M-3300018416-26</strain>
    </source>
</reference>
<dbReference type="EMBL" id="MN739219">
    <property type="protein sequence ID" value="QHS94317.1"/>
    <property type="molecule type" value="Genomic_DNA"/>
</dbReference>
<dbReference type="InterPro" id="IPR036612">
    <property type="entry name" value="KH_dom_type_1_sf"/>
</dbReference>
<evidence type="ECO:0000313" key="1">
    <source>
        <dbReference type="EMBL" id="QHS94317.1"/>
    </source>
</evidence>
<proteinExistence type="predicted"/>